<dbReference type="SMART" id="SM00363">
    <property type="entry name" value="S4"/>
    <property type="match status" value="1"/>
</dbReference>
<dbReference type="InterPro" id="IPR006224">
    <property type="entry name" value="PsdUridine_synth_RluA-like_CS"/>
</dbReference>
<dbReference type="InterPro" id="IPR036986">
    <property type="entry name" value="S4_RNA-bd_sf"/>
</dbReference>
<dbReference type="EC" id="5.4.99.-" evidence="5"/>
<keyword evidence="8" id="KW-1185">Reference proteome</keyword>
<accession>E4TJX3</accession>
<proteinExistence type="inferred from homology"/>
<dbReference type="PANTHER" id="PTHR21600">
    <property type="entry name" value="MITOCHONDRIAL RNA PSEUDOURIDINE SYNTHASE"/>
    <property type="match status" value="1"/>
</dbReference>
<dbReference type="NCBIfam" id="TIGR00005">
    <property type="entry name" value="rluA_subfam"/>
    <property type="match status" value="1"/>
</dbReference>
<dbReference type="eggNOG" id="COG0564">
    <property type="taxonomic scope" value="Bacteria"/>
</dbReference>
<dbReference type="STRING" id="768670.Calni_0311"/>
<feature type="domain" description="RNA-binding S4" evidence="6">
    <location>
        <begin position="28"/>
        <end position="90"/>
    </location>
</feature>
<dbReference type="InterPro" id="IPR050188">
    <property type="entry name" value="RluA_PseudoU_synthase"/>
</dbReference>
<dbReference type="KEGG" id="cni:Calni_0311"/>
<dbReference type="InterPro" id="IPR006225">
    <property type="entry name" value="PsdUridine_synth_RluC/D"/>
</dbReference>
<evidence type="ECO:0000313" key="7">
    <source>
        <dbReference type="EMBL" id="ADR18224.1"/>
    </source>
</evidence>
<comment type="function">
    <text evidence="5">Responsible for synthesis of pseudouridine from uracil.</text>
</comment>
<dbReference type="RefSeq" id="WP_013450440.1">
    <property type="nucleotide sequence ID" value="NC_014758.1"/>
</dbReference>
<protein>
    <recommendedName>
        <fullName evidence="5">Pseudouridine synthase</fullName>
        <ecNumber evidence="5">5.4.99.-</ecNumber>
    </recommendedName>
</protein>
<name>E4TJX3_CALNY</name>
<dbReference type="SUPFAM" id="SSF55120">
    <property type="entry name" value="Pseudouridine synthase"/>
    <property type="match status" value="1"/>
</dbReference>
<reference key="1">
    <citation type="submission" date="2010-11" db="EMBL/GenBank/DDBJ databases">
        <title>The complete genome of chromosome of Calditerrivibrio nitroreducens DSM 19672.</title>
        <authorList>
            <consortium name="US DOE Joint Genome Institute (JGI-PGF)"/>
            <person name="Lucas S."/>
            <person name="Copeland A."/>
            <person name="Lapidus A."/>
            <person name="Bruce D."/>
            <person name="Goodwin L."/>
            <person name="Pitluck S."/>
            <person name="Kyrpides N."/>
            <person name="Mavromatis K."/>
            <person name="Ivanova N."/>
            <person name="Mikhailova N."/>
            <person name="Zeytun A."/>
            <person name="Brettin T."/>
            <person name="Detter J.C."/>
            <person name="Tapia R."/>
            <person name="Han C."/>
            <person name="Land M."/>
            <person name="Hauser L."/>
            <person name="Markowitz V."/>
            <person name="Cheng J.-F."/>
            <person name="Hugenholtz P."/>
            <person name="Woyke T."/>
            <person name="Wu D."/>
            <person name="Spring S."/>
            <person name="Schroeder M."/>
            <person name="Brambilla E."/>
            <person name="Klenk H.-P."/>
            <person name="Eisen J.A."/>
        </authorList>
    </citation>
    <scope>NUCLEOTIDE SEQUENCE [LARGE SCALE GENOMIC DNA]</scope>
    <source>
        <strain>DSM 19672</strain>
    </source>
</reference>
<gene>
    <name evidence="7" type="ordered locus">Calni_0311</name>
</gene>
<dbReference type="InterPro" id="IPR006145">
    <property type="entry name" value="PsdUridine_synth_RsuA/RluA"/>
</dbReference>
<dbReference type="CDD" id="cd00165">
    <property type="entry name" value="S4"/>
    <property type="match status" value="1"/>
</dbReference>
<sequence length="320" mass="36524">MKKRDSELLLPGRRIIDKLDITSDSFSERIDIFLSEKLNRSRSYFKNLIDEGLVTLNGKICKPSSKVVAGDHIIVLIPDDSIDLTPKEIDFEVIYDSKWYAVINKPAGLVVHPAPGNTTDTLVNGLLAKFKNIDDNDNVRPGIIHRLDKDTSGLLIIAKNRDVRQQMSELFQKREVKKVYLAVCMGEPKNDYYMIDNFIGRSLTDRKKMAVLQNGGKRAVSEVKILKRSSGIFLASVAIHTGRTHQIRVHMSYLNYPILGDFLYGGAKVMKYGINRQALHAYKISFFDFYLGREVSYIAEIPEDIKYLITKYRLDFDINL</sequence>
<dbReference type="PROSITE" id="PS50889">
    <property type="entry name" value="S4"/>
    <property type="match status" value="1"/>
</dbReference>
<dbReference type="EMBL" id="CP002347">
    <property type="protein sequence ID" value="ADR18224.1"/>
    <property type="molecule type" value="Genomic_DNA"/>
</dbReference>
<evidence type="ECO:0000256" key="2">
    <source>
        <dbReference type="ARBA" id="ARBA00023235"/>
    </source>
</evidence>
<dbReference type="Gene3D" id="3.10.290.10">
    <property type="entry name" value="RNA-binding S4 domain"/>
    <property type="match status" value="1"/>
</dbReference>
<keyword evidence="2 5" id="KW-0413">Isomerase</keyword>
<dbReference type="Gene3D" id="3.30.2350.10">
    <property type="entry name" value="Pseudouridine synthase"/>
    <property type="match status" value="1"/>
</dbReference>
<evidence type="ECO:0000259" key="6">
    <source>
        <dbReference type="SMART" id="SM00363"/>
    </source>
</evidence>
<dbReference type="AlphaFoldDB" id="E4TJX3"/>
<feature type="active site" evidence="3">
    <location>
        <position position="148"/>
    </location>
</feature>
<dbReference type="OrthoDB" id="9807829at2"/>
<dbReference type="InterPro" id="IPR002942">
    <property type="entry name" value="S4_RNA-bd"/>
</dbReference>
<evidence type="ECO:0000256" key="4">
    <source>
        <dbReference type="PROSITE-ProRule" id="PRU00182"/>
    </source>
</evidence>
<dbReference type="Pfam" id="PF00849">
    <property type="entry name" value="PseudoU_synth_2"/>
    <property type="match status" value="1"/>
</dbReference>
<comment type="similarity">
    <text evidence="1 5">Belongs to the pseudouridine synthase RluA family.</text>
</comment>
<evidence type="ECO:0000313" key="8">
    <source>
        <dbReference type="Proteomes" id="UP000007039"/>
    </source>
</evidence>
<evidence type="ECO:0000256" key="5">
    <source>
        <dbReference type="RuleBase" id="RU362028"/>
    </source>
</evidence>
<organism evidence="7 8">
    <name type="scientific">Calditerrivibrio nitroreducens (strain DSM 19672 / NBRC 101217 / Yu37-1)</name>
    <dbReference type="NCBI Taxonomy" id="768670"/>
    <lineage>
        <taxon>Bacteria</taxon>
        <taxon>Pseudomonadati</taxon>
        <taxon>Deferribacterota</taxon>
        <taxon>Deferribacteres</taxon>
        <taxon>Deferribacterales</taxon>
        <taxon>Calditerrivibrionaceae</taxon>
    </lineage>
</organism>
<evidence type="ECO:0000256" key="1">
    <source>
        <dbReference type="ARBA" id="ARBA00010876"/>
    </source>
</evidence>
<dbReference type="Pfam" id="PF01479">
    <property type="entry name" value="S4"/>
    <property type="match status" value="1"/>
</dbReference>
<dbReference type="PROSITE" id="PS01129">
    <property type="entry name" value="PSI_RLU"/>
    <property type="match status" value="1"/>
</dbReference>
<dbReference type="SUPFAM" id="SSF55174">
    <property type="entry name" value="Alpha-L RNA-binding motif"/>
    <property type="match status" value="1"/>
</dbReference>
<dbReference type="CDD" id="cd02869">
    <property type="entry name" value="PseudoU_synth_RluA_like"/>
    <property type="match status" value="1"/>
</dbReference>
<comment type="catalytic activity">
    <reaction evidence="5">
        <text>a uridine in RNA = a pseudouridine in RNA</text>
        <dbReference type="Rhea" id="RHEA:48348"/>
        <dbReference type="Rhea" id="RHEA-COMP:12068"/>
        <dbReference type="Rhea" id="RHEA-COMP:12069"/>
        <dbReference type="ChEBI" id="CHEBI:65314"/>
        <dbReference type="ChEBI" id="CHEBI:65315"/>
    </reaction>
</comment>
<dbReference type="GO" id="GO:0003723">
    <property type="term" value="F:RNA binding"/>
    <property type="evidence" value="ECO:0007669"/>
    <property type="project" value="UniProtKB-KW"/>
</dbReference>
<reference evidence="7 8" key="2">
    <citation type="journal article" date="2011" name="Stand. Genomic Sci.">
        <title>Complete genome sequence of Calditerrivibrio nitroreducens type strain (Yu37-1).</title>
        <authorList>
            <person name="Pitluck S."/>
            <person name="Sikorski J."/>
            <person name="Zeytun A."/>
            <person name="Lapidus A."/>
            <person name="Nolan M."/>
            <person name="Lucas S."/>
            <person name="Hammon N."/>
            <person name="Deshpande S."/>
            <person name="Cheng J.F."/>
            <person name="Tapia R."/>
            <person name="Han C."/>
            <person name="Goodwin L."/>
            <person name="Liolios K."/>
            <person name="Pagani I."/>
            <person name="Ivanova N."/>
            <person name="Mavromatis K."/>
            <person name="Pati A."/>
            <person name="Chen A."/>
            <person name="Palaniappan K."/>
            <person name="Hauser L."/>
            <person name="Chang Y.J."/>
            <person name="Jeffries C.D."/>
            <person name="Detter J.C."/>
            <person name="Brambilla E."/>
            <person name="Djao O.D."/>
            <person name="Rohde M."/>
            <person name="Spring S."/>
            <person name="Goker M."/>
            <person name="Woyke T."/>
            <person name="Bristow J."/>
            <person name="Eisen J.A."/>
            <person name="Markowitz V."/>
            <person name="Hugenholtz P."/>
            <person name="Kyrpides N.C."/>
            <person name="Klenk H.P."/>
            <person name="Land M."/>
        </authorList>
    </citation>
    <scope>NUCLEOTIDE SEQUENCE [LARGE SCALE GENOMIC DNA]</scope>
    <source>
        <strain evidence="8">DSM 19672 / NBRC 101217 / Yu37-1</strain>
    </source>
</reference>
<dbReference type="InterPro" id="IPR020103">
    <property type="entry name" value="PsdUridine_synth_cat_dom_sf"/>
</dbReference>
<dbReference type="GO" id="GO:0000455">
    <property type="term" value="P:enzyme-directed rRNA pseudouridine synthesis"/>
    <property type="evidence" value="ECO:0007669"/>
    <property type="project" value="TreeGrafter"/>
</dbReference>
<dbReference type="GO" id="GO:0120159">
    <property type="term" value="F:rRNA pseudouridine synthase activity"/>
    <property type="evidence" value="ECO:0007669"/>
    <property type="project" value="UniProtKB-ARBA"/>
</dbReference>
<dbReference type="PANTHER" id="PTHR21600:SF44">
    <property type="entry name" value="RIBOSOMAL LARGE SUBUNIT PSEUDOURIDINE SYNTHASE D"/>
    <property type="match status" value="1"/>
</dbReference>
<dbReference type="Proteomes" id="UP000007039">
    <property type="component" value="Chromosome"/>
</dbReference>
<keyword evidence="4" id="KW-0694">RNA-binding</keyword>
<evidence type="ECO:0000256" key="3">
    <source>
        <dbReference type="PIRSR" id="PIRSR606225-1"/>
    </source>
</evidence>
<dbReference type="HOGENOM" id="CLU_016902_4_4_0"/>